<comment type="caution">
    <text evidence="2">The sequence shown here is derived from an EMBL/GenBank/DDBJ whole genome shotgun (WGS) entry which is preliminary data.</text>
</comment>
<feature type="region of interest" description="Disordered" evidence="1">
    <location>
        <begin position="24"/>
        <end position="45"/>
    </location>
</feature>
<evidence type="ECO:0000313" key="2">
    <source>
        <dbReference type="EMBL" id="TNN50312.1"/>
    </source>
</evidence>
<name>A0A4Z2GCG5_9TELE</name>
<dbReference type="AlphaFoldDB" id="A0A4Z2GCG5"/>
<sequence length="143" mass="15636">MWTHILRSLRRMWSSRCARGVGGDQRVLEESSSPRRKSFSPTEQVAPACTPLFSRNLNAPRTRNRTMILLTRSPFGVVGNCSRPAVGGAKCQEQAAARTPASESLLTLHGLSVDDKRLGVGRVALFFTFRRPAGVIGSLARSI</sequence>
<dbReference type="EMBL" id="SRLO01000622">
    <property type="protein sequence ID" value="TNN50312.1"/>
    <property type="molecule type" value="Genomic_DNA"/>
</dbReference>
<keyword evidence="3" id="KW-1185">Reference proteome</keyword>
<organism evidence="2 3">
    <name type="scientific">Liparis tanakae</name>
    <name type="common">Tanaka's snailfish</name>
    <dbReference type="NCBI Taxonomy" id="230148"/>
    <lineage>
        <taxon>Eukaryota</taxon>
        <taxon>Metazoa</taxon>
        <taxon>Chordata</taxon>
        <taxon>Craniata</taxon>
        <taxon>Vertebrata</taxon>
        <taxon>Euteleostomi</taxon>
        <taxon>Actinopterygii</taxon>
        <taxon>Neopterygii</taxon>
        <taxon>Teleostei</taxon>
        <taxon>Neoteleostei</taxon>
        <taxon>Acanthomorphata</taxon>
        <taxon>Eupercaria</taxon>
        <taxon>Perciformes</taxon>
        <taxon>Cottioidei</taxon>
        <taxon>Cottales</taxon>
        <taxon>Liparidae</taxon>
        <taxon>Liparis</taxon>
    </lineage>
</organism>
<reference evidence="2 3" key="1">
    <citation type="submission" date="2019-03" db="EMBL/GenBank/DDBJ databases">
        <title>First draft genome of Liparis tanakae, snailfish: a comprehensive survey of snailfish specific genes.</title>
        <authorList>
            <person name="Kim W."/>
            <person name="Song I."/>
            <person name="Jeong J.-H."/>
            <person name="Kim D."/>
            <person name="Kim S."/>
            <person name="Ryu S."/>
            <person name="Song J.Y."/>
            <person name="Lee S.K."/>
        </authorList>
    </citation>
    <scope>NUCLEOTIDE SEQUENCE [LARGE SCALE GENOMIC DNA]</scope>
    <source>
        <tissue evidence="2">Muscle</tissue>
    </source>
</reference>
<accession>A0A4Z2GCG5</accession>
<evidence type="ECO:0000313" key="3">
    <source>
        <dbReference type="Proteomes" id="UP000314294"/>
    </source>
</evidence>
<gene>
    <name evidence="2" type="ORF">EYF80_039478</name>
</gene>
<dbReference type="Proteomes" id="UP000314294">
    <property type="component" value="Unassembled WGS sequence"/>
</dbReference>
<proteinExistence type="predicted"/>
<evidence type="ECO:0000256" key="1">
    <source>
        <dbReference type="SAM" id="MobiDB-lite"/>
    </source>
</evidence>
<protein>
    <submittedName>
        <fullName evidence="2">Uncharacterized protein</fullName>
    </submittedName>
</protein>